<evidence type="ECO:0000313" key="1">
    <source>
        <dbReference type="EMBL" id="AFQ29804.1"/>
    </source>
</evidence>
<keyword evidence="1" id="KW-0614">Plasmid</keyword>
<organism evidence="1 2">
    <name type="scientific">Bacillus thuringiensis HD-789</name>
    <dbReference type="NCBI Taxonomy" id="1217737"/>
    <lineage>
        <taxon>Bacteria</taxon>
        <taxon>Bacillati</taxon>
        <taxon>Bacillota</taxon>
        <taxon>Bacilli</taxon>
        <taxon>Bacillales</taxon>
        <taxon>Bacillaceae</taxon>
        <taxon>Bacillus</taxon>
        <taxon>Bacillus cereus group</taxon>
    </lineage>
</organism>
<proteinExistence type="predicted"/>
<dbReference type="Proteomes" id="UP000005257">
    <property type="component" value="Plasmid pBTHD789-1"/>
</dbReference>
<reference evidence="1 2" key="1">
    <citation type="journal article" date="2013" name="Genome Announc.">
        <title>Complete Genome Sequence of Bacillus thuringiensis Serovar Israelensis Strain HD-789.</title>
        <authorList>
            <person name="Doggett N.A."/>
            <person name="Stubben C.J."/>
            <person name="Chertkov O."/>
            <person name="Bruce D.C."/>
            <person name="Detter J.C."/>
            <person name="Johnson S.L."/>
            <person name="Han C.S."/>
        </authorList>
    </citation>
    <scope>NUCLEOTIDE SEQUENCE [LARGE SCALE GENOMIC DNA]</scope>
    <source>
        <strain evidence="1 2">HD-789</strain>
    </source>
</reference>
<protein>
    <submittedName>
        <fullName evidence="1">Uncharacterized protein</fullName>
    </submittedName>
</protein>
<dbReference type="AlphaFoldDB" id="A0A9W3JVX2"/>
<accession>A0A9W3JVX2</accession>
<dbReference type="KEGG" id="btn:BTF1_28517"/>
<geneLocation type="plasmid" evidence="1 2">
    <name>pBTHD789-1</name>
</geneLocation>
<dbReference type="RefSeq" id="WP_000073509.1">
    <property type="nucleotide sequence ID" value="NC_018516.1"/>
</dbReference>
<name>A0A9W3JVX2_BACTU</name>
<dbReference type="EMBL" id="CP003764">
    <property type="protein sequence ID" value="AFQ29804.1"/>
    <property type="molecule type" value="Genomic_DNA"/>
</dbReference>
<sequence length="208" mass="24902">MSNWLHKAKLNLFSKSVEKRNFSKAKQEWVYYGMVDNKFCGANCHLCCHERIRYEFTIINRLNKQAMVVGSECIKKFTEGFTETFYDTKGQVVTEKRLTEDKNEYLKRFLNRELDEKIVPQNNNFYNSIVKQIKEDGKLSPLQIRYLKGFYNSLNETGQQAFKMVVKVNIKTNKQKEQMNQFNWYDLQFIGQFMSSQQRDRYNITLKE</sequence>
<gene>
    <name evidence="1" type="ORF">BTF1_28517</name>
</gene>
<evidence type="ECO:0000313" key="2">
    <source>
        <dbReference type="Proteomes" id="UP000005257"/>
    </source>
</evidence>